<accession>A0A370S1V4</accession>
<dbReference type="EMBL" id="QRAV01000023">
    <property type="protein sequence ID" value="RDL13710.1"/>
    <property type="molecule type" value="Genomic_DNA"/>
</dbReference>
<protein>
    <submittedName>
        <fullName evidence="1">Uncharacterized protein</fullName>
    </submittedName>
</protein>
<evidence type="ECO:0000313" key="1">
    <source>
        <dbReference type="EMBL" id="RDL13710.1"/>
    </source>
</evidence>
<organism evidence="1 2">
    <name type="scientific">Pseudomonas jessenii</name>
    <dbReference type="NCBI Taxonomy" id="77298"/>
    <lineage>
        <taxon>Bacteria</taxon>
        <taxon>Pseudomonadati</taxon>
        <taxon>Pseudomonadota</taxon>
        <taxon>Gammaproteobacteria</taxon>
        <taxon>Pseudomonadales</taxon>
        <taxon>Pseudomonadaceae</taxon>
        <taxon>Pseudomonas</taxon>
    </lineage>
</organism>
<dbReference type="Proteomes" id="UP000255365">
    <property type="component" value="Unassembled WGS sequence"/>
</dbReference>
<sequence>MRVYTRECVKSSYRSKDRSLRQLLHWDAYPVGAAEGCDLLTLKQHDSNQHRHLQQFQQRPGGIAGRAA</sequence>
<evidence type="ECO:0000313" key="2">
    <source>
        <dbReference type="Proteomes" id="UP000255365"/>
    </source>
</evidence>
<proteinExistence type="predicted"/>
<dbReference type="AlphaFoldDB" id="A0A370S1V4"/>
<name>A0A370S1V4_PSEJE</name>
<comment type="caution">
    <text evidence="1">The sequence shown here is derived from an EMBL/GenBank/DDBJ whole genome shotgun (WGS) entry which is preliminary data.</text>
</comment>
<reference evidence="1 2" key="1">
    <citation type="submission" date="2018-07" db="EMBL/GenBank/DDBJ databases">
        <title>Genome sequencing of rice bacterial endophytes.</title>
        <authorList>
            <person name="Venturi V."/>
        </authorList>
    </citation>
    <scope>NUCLEOTIDE SEQUENCE [LARGE SCALE GENOMIC DNA]</scope>
    <source>
        <strain evidence="1 2">E2333</strain>
    </source>
</reference>
<gene>
    <name evidence="1" type="ORF">DEU51_12356</name>
</gene>